<dbReference type="RefSeq" id="WP_215583622.1">
    <property type="nucleotide sequence ID" value="NZ_CP073754.1"/>
</dbReference>
<organism evidence="8 9">
    <name type="scientific">Methylomonas paludis</name>
    <dbReference type="NCBI Taxonomy" id="1173101"/>
    <lineage>
        <taxon>Bacteria</taxon>
        <taxon>Pseudomonadati</taxon>
        <taxon>Pseudomonadota</taxon>
        <taxon>Gammaproteobacteria</taxon>
        <taxon>Methylococcales</taxon>
        <taxon>Methylococcaceae</taxon>
        <taxon>Methylomonas</taxon>
    </lineage>
</organism>
<evidence type="ECO:0000256" key="5">
    <source>
        <dbReference type="ARBA" id="ARBA00022801"/>
    </source>
</evidence>
<dbReference type="Pfam" id="PF07927">
    <property type="entry name" value="HicA_toxin"/>
    <property type="match status" value="1"/>
</dbReference>
<gene>
    <name evidence="8" type="ORF">KEF85_05115</name>
</gene>
<evidence type="ECO:0000256" key="2">
    <source>
        <dbReference type="ARBA" id="ARBA00022649"/>
    </source>
</evidence>
<name>A0A975MQ04_9GAMM</name>
<dbReference type="AlphaFoldDB" id="A0A975MQ04"/>
<sequence length="80" mass="8934">MSGENPPLTCKEIKAIISYLGFKPASQRGSHEQWVLIKGNSKLKVTVDCPKSPFSHDLIKSMAKQAGSSQKEFYRILKLL</sequence>
<keyword evidence="3" id="KW-0540">Nuclease</keyword>
<reference evidence="8" key="1">
    <citation type="submission" date="2021-04" db="EMBL/GenBank/DDBJ databases">
        <title>Draft genome sequence data of methanotrophic Methylovulum sp. strain S1L and Methylomonas sp. strain S2AM isolated from boreal lake water columns.</title>
        <authorList>
            <person name="Rissanen A.J."/>
            <person name="Mangayil R."/>
            <person name="Svenning M.M."/>
            <person name="Khanongnuch R."/>
        </authorList>
    </citation>
    <scope>NUCLEOTIDE SEQUENCE</scope>
    <source>
        <strain evidence="8">S2AM</strain>
    </source>
</reference>
<evidence type="ECO:0000256" key="7">
    <source>
        <dbReference type="ARBA" id="ARBA00023016"/>
    </source>
</evidence>
<dbReference type="SUPFAM" id="SSF54786">
    <property type="entry name" value="YcfA/nrd intein domain"/>
    <property type="match status" value="1"/>
</dbReference>
<proteinExistence type="inferred from homology"/>
<dbReference type="InterPro" id="IPR012933">
    <property type="entry name" value="HicA_mRNA_interferase"/>
</dbReference>
<dbReference type="GO" id="GO:0016787">
    <property type="term" value="F:hydrolase activity"/>
    <property type="evidence" value="ECO:0007669"/>
    <property type="project" value="UniProtKB-KW"/>
</dbReference>
<comment type="similarity">
    <text evidence="1">Belongs to the HicA mRNA interferase family.</text>
</comment>
<evidence type="ECO:0000313" key="8">
    <source>
        <dbReference type="EMBL" id="QWF71847.1"/>
    </source>
</evidence>
<evidence type="ECO:0000313" key="9">
    <source>
        <dbReference type="Proteomes" id="UP000676649"/>
    </source>
</evidence>
<protein>
    <submittedName>
        <fullName evidence="8">Type II toxin-antitoxin system HicA family toxin</fullName>
    </submittedName>
</protein>
<dbReference type="Gene3D" id="3.30.920.30">
    <property type="entry name" value="Hypothetical protein"/>
    <property type="match status" value="1"/>
</dbReference>
<keyword evidence="4" id="KW-0255">Endonuclease</keyword>
<dbReference type="GO" id="GO:0003729">
    <property type="term" value="F:mRNA binding"/>
    <property type="evidence" value="ECO:0007669"/>
    <property type="project" value="InterPro"/>
</dbReference>
<accession>A0A975MQ04</accession>
<evidence type="ECO:0000256" key="3">
    <source>
        <dbReference type="ARBA" id="ARBA00022722"/>
    </source>
</evidence>
<keyword evidence="9" id="KW-1185">Reference proteome</keyword>
<dbReference type="KEGG" id="mpad:KEF85_05115"/>
<evidence type="ECO:0000256" key="6">
    <source>
        <dbReference type="ARBA" id="ARBA00022884"/>
    </source>
</evidence>
<evidence type="ECO:0000256" key="4">
    <source>
        <dbReference type="ARBA" id="ARBA00022759"/>
    </source>
</evidence>
<dbReference type="Proteomes" id="UP000676649">
    <property type="component" value="Chromosome"/>
</dbReference>
<dbReference type="InterPro" id="IPR038570">
    <property type="entry name" value="HicA_sf"/>
</dbReference>
<dbReference type="EMBL" id="CP073754">
    <property type="protein sequence ID" value="QWF71847.1"/>
    <property type="molecule type" value="Genomic_DNA"/>
</dbReference>
<keyword evidence="2" id="KW-1277">Toxin-antitoxin system</keyword>
<keyword evidence="5" id="KW-0378">Hydrolase</keyword>
<dbReference type="GO" id="GO:0004519">
    <property type="term" value="F:endonuclease activity"/>
    <property type="evidence" value="ECO:0007669"/>
    <property type="project" value="UniProtKB-KW"/>
</dbReference>
<evidence type="ECO:0000256" key="1">
    <source>
        <dbReference type="ARBA" id="ARBA00006620"/>
    </source>
</evidence>
<keyword evidence="6" id="KW-0694">RNA-binding</keyword>
<keyword evidence="7" id="KW-0346">Stress response</keyword>